<evidence type="ECO:0000256" key="10">
    <source>
        <dbReference type="ARBA" id="ARBA00023002"/>
    </source>
</evidence>
<dbReference type="Proteomes" id="UP000075886">
    <property type="component" value="Unassembled WGS sequence"/>
</dbReference>
<dbReference type="InterPro" id="IPR001128">
    <property type="entry name" value="Cyt_P450"/>
</dbReference>
<keyword evidence="18" id="KW-1185">Reference proteome</keyword>
<organism evidence="17 18">
    <name type="scientific">Anopheles farauti</name>
    <dbReference type="NCBI Taxonomy" id="69004"/>
    <lineage>
        <taxon>Eukaryota</taxon>
        <taxon>Metazoa</taxon>
        <taxon>Ecdysozoa</taxon>
        <taxon>Arthropoda</taxon>
        <taxon>Hexapoda</taxon>
        <taxon>Insecta</taxon>
        <taxon>Pterygota</taxon>
        <taxon>Neoptera</taxon>
        <taxon>Endopterygota</taxon>
        <taxon>Diptera</taxon>
        <taxon>Nematocera</taxon>
        <taxon>Culicoidea</taxon>
        <taxon>Culicidae</taxon>
        <taxon>Anophelinae</taxon>
        <taxon>Anopheles</taxon>
    </lineage>
</organism>
<dbReference type="PRINTS" id="PR00385">
    <property type="entry name" value="P450"/>
</dbReference>
<keyword evidence="16" id="KW-0812">Transmembrane</keyword>
<dbReference type="STRING" id="69004.A0A182Q5T6"/>
<keyword evidence="8" id="KW-0256">Endoplasmic reticulum</keyword>
<dbReference type="InterPro" id="IPR036396">
    <property type="entry name" value="Cyt_P450_sf"/>
</dbReference>
<evidence type="ECO:0000313" key="18">
    <source>
        <dbReference type="Proteomes" id="UP000075886"/>
    </source>
</evidence>
<dbReference type="PRINTS" id="PR00463">
    <property type="entry name" value="EP450I"/>
</dbReference>
<feature type="transmembrane region" description="Helical" evidence="16">
    <location>
        <begin position="5"/>
        <end position="25"/>
    </location>
</feature>
<keyword evidence="6 14" id="KW-0349">Heme</keyword>
<keyword evidence="11 14" id="KW-0408">Iron</keyword>
<dbReference type="InterPro" id="IPR017972">
    <property type="entry name" value="Cyt_P450_CS"/>
</dbReference>
<dbReference type="EnsemblMetazoa" id="AFAF003638-RA">
    <property type="protein sequence ID" value="AFAF003638-PA"/>
    <property type="gene ID" value="AFAF003638"/>
</dbReference>
<dbReference type="PANTHER" id="PTHR24291">
    <property type="entry name" value="CYTOCHROME P450 FAMILY 4"/>
    <property type="match status" value="1"/>
</dbReference>
<dbReference type="Gene3D" id="1.10.630.10">
    <property type="entry name" value="Cytochrome P450"/>
    <property type="match status" value="1"/>
</dbReference>
<dbReference type="PROSITE" id="PS00086">
    <property type="entry name" value="CYTOCHROME_P450"/>
    <property type="match status" value="1"/>
</dbReference>
<reference evidence="18" key="1">
    <citation type="submission" date="2014-01" db="EMBL/GenBank/DDBJ databases">
        <title>The Genome Sequence of Anopheles farauti FAR1 (V2).</title>
        <authorList>
            <consortium name="The Broad Institute Genomics Platform"/>
            <person name="Neafsey D.E."/>
            <person name="Besansky N."/>
            <person name="Howell P."/>
            <person name="Walton C."/>
            <person name="Young S.K."/>
            <person name="Zeng Q."/>
            <person name="Gargeya S."/>
            <person name="Fitzgerald M."/>
            <person name="Haas B."/>
            <person name="Abouelleil A."/>
            <person name="Allen A.W."/>
            <person name="Alvarado L."/>
            <person name="Arachchi H.M."/>
            <person name="Berlin A.M."/>
            <person name="Chapman S.B."/>
            <person name="Gainer-Dewar J."/>
            <person name="Goldberg J."/>
            <person name="Griggs A."/>
            <person name="Gujja S."/>
            <person name="Hansen M."/>
            <person name="Howarth C."/>
            <person name="Imamovic A."/>
            <person name="Ireland A."/>
            <person name="Larimer J."/>
            <person name="McCowan C."/>
            <person name="Murphy C."/>
            <person name="Pearson M."/>
            <person name="Poon T.W."/>
            <person name="Priest M."/>
            <person name="Roberts A."/>
            <person name="Saif S."/>
            <person name="Shea T."/>
            <person name="Sisk P."/>
            <person name="Sykes S."/>
            <person name="Wortman J."/>
            <person name="Nusbaum C."/>
            <person name="Birren B."/>
        </authorList>
    </citation>
    <scope>NUCLEOTIDE SEQUENCE [LARGE SCALE GENOMIC DNA]</scope>
    <source>
        <strain evidence="18">FAR1</strain>
    </source>
</reference>
<evidence type="ECO:0000256" key="3">
    <source>
        <dbReference type="ARBA" id="ARBA00004174"/>
    </source>
</evidence>
<dbReference type="SUPFAM" id="SSF48264">
    <property type="entry name" value="Cytochrome P450"/>
    <property type="match status" value="1"/>
</dbReference>
<evidence type="ECO:0008006" key="19">
    <source>
        <dbReference type="Google" id="ProtNLM"/>
    </source>
</evidence>
<evidence type="ECO:0000256" key="4">
    <source>
        <dbReference type="ARBA" id="ARBA00004406"/>
    </source>
</evidence>
<evidence type="ECO:0000256" key="9">
    <source>
        <dbReference type="ARBA" id="ARBA00022848"/>
    </source>
</evidence>
<sequence length="510" mass="58466">MDCKVVNMFFIPAVLVLVGLVFYWIKLTNTGAHFAANIPGPKSYPLIGSAHLFMGSDEHTFSVVCALFRKYSPIFKLTLGSKTVLCLSDPDLIQQALTAGSCQNKAFFYRFLEMDYGLVSAQYNDWKVYRKLLNPAFNQRILVSFISIFSRCSETMVAQMAKEEEHKEPFDILHYTAQCTLDMVCASSLKSDITEDPQARDVCRWIEKIGSIMSSRLFNVLLYSDLMFTMTQRFREMQKLRVKLQGVVDPILYGRRKEIIEQRLQKRDVDDEESYRKPMVFLDQLLNMQRNGRELEMQEIENHLYTIIGAGSETTANQVAYILLMLAMHPEVQNRVYNEIETIYGSSKLDISYDTISAQHYLEQVIKETMRLFPVAPLIGRESIETMMIGDFVIPAGVTLLINILSIHRNKSLWGERADDFDPDRFDPTVYDTNKGHPFRFIPFGGGPRNCIGYRYGMFAMKIMVTQILWKYCLSSPLKLSDPLRLSFAVTLKIGSGHMVCIKRRSAGVQ</sequence>
<dbReference type="GO" id="GO:0004497">
    <property type="term" value="F:monooxygenase activity"/>
    <property type="evidence" value="ECO:0007669"/>
    <property type="project" value="UniProtKB-KW"/>
</dbReference>
<dbReference type="EMBL" id="AXCN02001207">
    <property type="status" value="NOT_ANNOTATED_CDS"/>
    <property type="molecule type" value="Genomic_DNA"/>
</dbReference>
<evidence type="ECO:0000256" key="14">
    <source>
        <dbReference type="PIRSR" id="PIRSR602401-1"/>
    </source>
</evidence>
<keyword evidence="16" id="KW-1133">Transmembrane helix</keyword>
<dbReference type="VEuPathDB" id="VectorBase:AFAF003638"/>
<proteinExistence type="inferred from homology"/>
<dbReference type="GO" id="GO:0005789">
    <property type="term" value="C:endoplasmic reticulum membrane"/>
    <property type="evidence" value="ECO:0007669"/>
    <property type="project" value="UniProtKB-SubCell"/>
</dbReference>
<feature type="binding site" description="axial binding residue" evidence="14">
    <location>
        <position position="451"/>
    </location>
    <ligand>
        <name>heme</name>
        <dbReference type="ChEBI" id="CHEBI:30413"/>
    </ligand>
    <ligandPart>
        <name>Fe</name>
        <dbReference type="ChEBI" id="CHEBI:18248"/>
    </ligandPart>
</feature>
<evidence type="ECO:0000256" key="16">
    <source>
        <dbReference type="SAM" id="Phobius"/>
    </source>
</evidence>
<evidence type="ECO:0000256" key="13">
    <source>
        <dbReference type="ARBA" id="ARBA00023136"/>
    </source>
</evidence>
<dbReference type="GO" id="GO:0005506">
    <property type="term" value="F:iron ion binding"/>
    <property type="evidence" value="ECO:0007669"/>
    <property type="project" value="InterPro"/>
</dbReference>
<keyword evidence="12 15" id="KW-0503">Monooxygenase</keyword>
<evidence type="ECO:0000256" key="5">
    <source>
        <dbReference type="ARBA" id="ARBA00010617"/>
    </source>
</evidence>
<evidence type="ECO:0000256" key="1">
    <source>
        <dbReference type="ARBA" id="ARBA00001971"/>
    </source>
</evidence>
<comment type="subcellular location">
    <subcellularLocation>
        <location evidence="4">Endoplasmic reticulum membrane</location>
        <topology evidence="4">Peripheral membrane protein</topology>
    </subcellularLocation>
    <subcellularLocation>
        <location evidence="3">Microsome membrane</location>
        <topology evidence="3">Peripheral membrane protein</topology>
    </subcellularLocation>
</comment>
<evidence type="ECO:0000256" key="8">
    <source>
        <dbReference type="ARBA" id="ARBA00022824"/>
    </source>
</evidence>
<evidence type="ECO:0000256" key="12">
    <source>
        <dbReference type="ARBA" id="ARBA00023033"/>
    </source>
</evidence>
<evidence type="ECO:0000256" key="7">
    <source>
        <dbReference type="ARBA" id="ARBA00022723"/>
    </source>
</evidence>
<comment type="similarity">
    <text evidence="5 15">Belongs to the cytochrome P450 family.</text>
</comment>
<protein>
    <recommendedName>
        <fullName evidence="19">Cytochrome P450</fullName>
    </recommendedName>
</protein>
<comment type="function">
    <text evidence="2">May be involved in the metabolism of insect hormones and in the breakdown of synthetic insecticides.</text>
</comment>
<accession>A0A182Q5T6</accession>
<dbReference type="InterPro" id="IPR002401">
    <property type="entry name" value="Cyt_P450_E_grp-I"/>
</dbReference>
<keyword evidence="9" id="KW-0492">Microsome</keyword>
<evidence type="ECO:0000256" key="11">
    <source>
        <dbReference type="ARBA" id="ARBA00023004"/>
    </source>
</evidence>
<reference evidence="17" key="2">
    <citation type="submission" date="2020-05" db="UniProtKB">
        <authorList>
            <consortium name="EnsemblMetazoa"/>
        </authorList>
    </citation>
    <scope>IDENTIFICATION</scope>
    <source>
        <strain evidence="17">FAR1</strain>
    </source>
</reference>
<dbReference type="Pfam" id="PF00067">
    <property type="entry name" value="p450"/>
    <property type="match status" value="1"/>
</dbReference>
<dbReference type="PANTHER" id="PTHR24291:SF189">
    <property type="entry name" value="CYTOCHROME P450 4C3-RELATED"/>
    <property type="match status" value="1"/>
</dbReference>
<name>A0A182Q5T6_9DIPT</name>
<evidence type="ECO:0000256" key="2">
    <source>
        <dbReference type="ARBA" id="ARBA00003690"/>
    </source>
</evidence>
<evidence type="ECO:0000313" key="17">
    <source>
        <dbReference type="EnsemblMetazoa" id="AFAF003638-PA"/>
    </source>
</evidence>
<evidence type="ECO:0000256" key="6">
    <source>
        <dbReference type="ARBA" id="ARBA00022617"/>
    </source>
</evidence>
<dbReference type="AlphaFoldDB" id="A0A182Q5T6"/>
<keyword evidence="7 14" id="KW-0479">Metal-binding</keyword>
<dbReference type="GO" id="GO:0020037">
    <property type="term" value="F:heme binding"/>
    <property type="evidence" value="ECO:0007669"/>
    <property type="project" value="InterPro"/>
</dbReference>
<dbReference type="GO" id="GO:0016705">
    <property type="term" value="F:oxidoreductase activity, acting on paired donors, with incorporation or reduction of molecular oxygen"/>
    <property type="evidence" value="ECO:0007669"/>
    <property type="project" value="InterPro"/>
</dbReference>
<evidence type="ECO:0000256" key="15">
    <source>
        <dbReference type="RuleBase" id="RU000461"/>
    </source>
</evidence>
<dbReference type="InterPro" id="IPR050196">
    <property type="entry name" value="Cytochrome_P450_Monoox"/>
</dbReference>
<keyword evidence="10 15" id="KW-0560">Oxidoreductase</keyword>
<comment type="cofactor">
    <cofactor evidence="1 14">
        <name>heme</name>
        <dbReference type="ChEBI" id="CHEBI:30413"/>
    </cofactor>
</comment>
<keyword evidence="13 16" id="KW-0472">Membrane</keyword>